<evidence type="ECO:0000256" key="1">
    <source>
        <dbReference type="ARBA" id="ARBA00004453"/>
    </source>
</evidence>
<organism evidence="4 6">
    <name type="scientific">Aliidiomarina maris</name>
    <dbReference type="NCBI Taxonomy" id="531312"/>
    <lineage>
        <taxon>Bacteria</taxon>
        <taxon>Pseudomonadati</taxon>
        <taxon>Pseudomonadota</taxon>
        <taxon>Gammaproteobacteria</taxon>
        <taxon>Alteromonadales</taxon>
        <taxon>Idiomarinaceae</taxon>
        <taxon>Aliidiomarina</taxon>
    </lineage>
</organism>
<evidence type="ECO:0000256" key="2">
    <source>
        <dbReference type="ARBA" id="ARBA00009035"/>
    </source>
</evidence>
<evidence type="ECO:0000313" key="6">
    <source>
        <dbReference type="Proteomes" id="UP000249203"/>
    </source>
</evidence>
<dbReference type="Proteomes" id="UP000287865">
    <property type="component" value="Unassembled WGS sequence"/>
</dbReference>
<evidence type="ECO:0000313" key="5">
    <source>
        <dbReference type="EMBL" id="RUO23790.1"/>
    </source>
</evidence>
<dbReference type="NCBIfam" id="NF001557">
    <property type="entry name" value="PRK00378.1"/>
    <property type="match status" value="1"/>
</dbReference>
<dbReference type="AlphaFoldDB" id="A0A327WUK1"/>
<sequence>MNLSLDNSVVHHIFQDPDGNIGLRLAPEPLQVKLEVELLLEELTKVYNAKPAKGYASFVSPDDPRFAQEEGAEPVPLPEFPQLLDARLQDKVEFVEFSQQVARLLRNELEHYQFLESGFLLLAEYKQTADRYLLVAFVPVKDGVMVSPDLSVDRSSQLDITKVQLAARVNLSDYQTQMAAGHYISFIKGRTGRKTAEFFLDFLGCAERVNAKKQTEQLVQSVQALIRDESVSPELAKDIRKDVYDYCGEQWNAGEQVRLSDIDERMQAKGAPSVTEFAQARGLDMAEEFPAERTSLRKLMKFQGQGGGLSLAFEQDMLGERVQYDPRTDTLTIVGTPPNLRDQLRRFYGEDS</sequence>
<protein>
    <submittedName>
        <fullName evidence="4 5">Nucleoid-associated protein</fullName>
    </submittedName>
</protein>
<reference evidence="4 6" key="2">
    <citation type="submission" date="2018-06" db="EMBL/GenBank/DDBJ databases">
        <title>Genomic Encyclopedia of Type Strains, Phase III (KMG-III): the genomes of soil and plant-associated and newly described type strains.</title>
        <authorList>
            <person name="Whitman W."/>
        </authorList>
    </citation>
    <scope>NUCLEOTIDE SEQUENCE [LARGE SCALE GENOMIC DNA]</scope>
    <source>
        <strain evidence="4 6">CGMCC 1.15366</strain>
    </source>
</reference>
<evidence type="ECO:0000313" key="4">
    <source>
        <dbReference type="EMBL" id="RAJ96457.1"/>
    </source>
</evidence>
<dbReference type="OrthoDB" id="9131762at2"/>
<comment type="caution">
    <text evidence="4">The sequence shown here is derived from an EMBL/GenBank/DDBJ whole genome shotgun (WGS) entry which is preliminary data.</text>
</comment>
<comment type="similarity">
    <text evidence="2">Belongs to the YejK family.</text>
</comment>
<dbReference type="EMBL" id="QLMD01000008">
    <property type="protein sequence ID" value="RAJ96457.1"/>
    <property type="molecule type" value="Genomic_DNA"/>
</dbReference>
<comment type="subcellular location">
    <subcellularLocation>
        <location evidence="1">Cytoplasm</location>
        <location evidence="1">Nucleoid</location>
    </subcellularLocation>
</comment>
<dbReference type="EMBL" id="PIPK01000008">
    <property type="protein sequence ID" value="RUO23790.1"/>
    <property type="molecule type" value="Genomic_DNA"/>
</dbReference>
<dbReference type="GO" id="GO:0003727">
    <property type="term" value="F:single-stranded RNA binding"/>
    <property type="evidence" value="ECO:0007669"/>
    <property type="project" value="TreeGrafter"/>
</dbReference>
<evidence type="ECO:0000313" key="7">
    <source>
        <dbReference type="Proteomes" id="UP000287865"/>
    </source>
</evidence>
<dbReference type="Pfam" id="PF04245">
    <property type="entry name" value="NA37"/>
    <property type="match status" value="1"/>
</dbReference>
<dbReference type="RefSeq" id="WP_111569631.1">
    <property type="nucleotide sequence ID" value="NZ_PIPK01000008.1"/>
</dbReference>
<dbReference type="InterPro" id="IPR007358">
    <property type="entry name" value="Nucleoid_associated_NdpA"/>
</dbReference>
<name>A0A327WUK1_9GAMM</name>
<dbReference type="GO" id="GO:0003690">
    <property type="term" value="F:double-stranded DNA binding"/>
    <property type="evidence" value="ECO:0007669"/>
    <property type="project" value="TreeGrafter"/>
</dbReference>
<dbReference type="PANTHER" id="PTHR38772:SF1">
    <property type="entry name" value="NUCLEOID-ASSOCIATED PROTEIN YEJK"/>
    <property type="match status" value="1"/>
</dbReference>
<gene>
    <name evidence="4" type="ORF">B0I24_10835</name>
    <name evidence="5" type="ORF">CWE07_09790</name>
</gene>
<proteinExistence type="inferred from homology"/>
<keyword evidence="3" id="KW-0963">Cytoplasm</keyword>
<reference evidence="5 7" key="1">
    <citation type="journal article" date="2018" name="Front. Microbiol.">
        <title>Genome-Based Analysis Reveals the Taxonomy and Diversity of the Family Idiomarinaceae.</title>
        <authorList>
            <person name="Liu Y."/>
            <person name="Lai Q."/>
            <person name="Shao Z."/>
        </authorList>
    </citation>
    <scope>NUCLEOTIDE SEQUENCE [LARGE SCALE GENOMIC DNA]</scope>
    <source>
        <strain evidence="5 7">CF12-14</strain>
    </source>
</reference>
<dbReference type="Proteomes" id="UP000249203">
    <property type="component" value="Unassembled WGS sequence"/>
</dbReference>
<keyword evidence="7" id="KW-1185">Reference proteome</keyword>
<dbReference type="PANTHER" id="PTHR38772">
    <property type="match status" value="1"/>
</dbReference>
<evidence type="ECO:0000256" key="3">
    <source>
        <dbReference type="ARBA" id="ARBA00022490"/>
    </source>
</evidence>
<dbReference type="GO" id="GO:0043590">
    <property type="term" value="C:bacterial nucleoid"/>
    <property type="evidence" value="ECO:0007669"/>
    <property type="project" value="TreeGrafter"/>
</dbReference>
<accession>A0A327WUK1</accession>